<feature type="transmembrane region" description="Helical" evidence="1">
    <location>
        <begin position="107"/>
        <end position="129"/>
    </location>
</feature>
<dbReference type="Gene3D" id="1.20.1250.20">
    <property type="entry name" value="MFS general substrate transporter like domains"/>
    <property type="match status" value="1"/>
</dbReference>
<keyword evidence="1" id="KW-1133">Transmembrane helix</keyword>
<reference evidence="2" key="1">
    <citation type="submission" date="2018-05" db="EMBL/GenBank/DDBJ databases">
        <authorList>
            <person name="Lanie J.A."/>
            <person name="Ng W.-L."/>
            <person name="Kazmierczak K.M."/>
            <person name="Andrzejewski T.M."/>
            <person name="Davidsen T.M."/>
            <person name="Wayne K.J."/>
            <person name="Tettelin H."/>
            <person name="Glass J.I."/>
            <person name="Rusch D."/>
            <person name="Podicherti R."/>
            <person name="Tsui H.-C.T."/>
            <person name="Winkler M.E."/>
        </authorList>
    </citation>
    <scope>NUCLEOTIDE SEQUENCE</scope>
</reference>
<feature type="transmembrane region" description="Helical" evidence="1">
    <location>
        <begin position="16"/>
        <end position="34"/>
    </location>
</feature>
<evidence type="ECO:0008006" key="3">
    <source>
        <dbReference type="Google" id="ProtNLM"/>
    </source>
</evidence>
<feature type="transmembrane region" description="Helical" evidence="1">
    <location>
        <begin position="223"/>
        <end position="246"/>
    </location>
</feature>
<dbReference type="InterPro" id="IPR011701">
    <property type="entry name" value="MFS"/>
</dbReference>
<dbReference type="AlphaFoldDB" id="A0A382AIN6"/>
<accession>A0A382AIN6</accession>
<name>A0A382AIN6_9ZZZZ</name>
<keyword evidence="1" id="KW-0472">Membrane</keyword>
<feature type="transmembrane region" description="Helical" evidence="1">
    <location>
        <begin position="141"/>
        <end position="166"/>
    </location>
</feature>
<keyword evidence="1" id="KW-0812">Transmembrane</keyword>
<dbReference type="GO" id="GO:0022857">
    <property type="term" value="F:transmembrane transporter activity"/>
    <property type="evidence" value="ECO:0007669"/>
    <property type="project" value="InterPro"/>
</dbReference>
<protein>
    <recommendedName>
        <fullName evidence="3">Major facilitator superfamily (MFS) profile domain-containing protein</fullName>
    </recommendedName>
</protein>
<gene>
    <name evidence="2" type="ORF">METZ01_LOCUS154005</name>
</gene>
<feature type="non-terminal residue" evidence="2">
    <location>
        <position position="261"/>
    </location>
</feature>
<feature type="transmembrane region" description="Helical" evidence="1">
    <location>
        <begin position="81"/>
        <end position="101"/>
    </location>
</feature>
<feature type="transmembrane region" description="Helical" evidence="1">
    <location>
        <begin position="172"/>
        <end position="193"/>
    </location>
</feature>
<evidence type="ECO:0000313" key="2">
    <source>
        <dbReference type="EMBL" id="SVB01151.1"/>
    </source>
</evidence>
<dbReference type="Pfam" id="PF07690">
    <property type="entry name" value="MFS_1"/>
    <property type="match status" value="1"/>
</dbReference>
<dbReference type="SUPFAM" id="SSF103473">
    <property type="entry name" value="MFS general substrate transporter"/>
    <property type="match status" value="1"/>
</dbReference>
<dbReference type="InterPro" id="IPR036259">
    <property type="entry name" value="MFS_trans_sf"/>
</dbReference>
<evidence type="ECO:0000256" key="1">
    <source>
        <dbReference type="SAM" id="Phobius"/>
    </source>
</evidence>
<feature type="transmembrane region" description="Helical" evidence="1">
    <location>
        <begin position="54"/>
        <end position="74"/>
    </location>
</feature>
<dbReference type="EMBL" id="UINC01025489">
    <property type="protein sequence ID" value="SVB01151.1"/>
    <property type="molecule type" value="Genomic_DNA"/>
</dbReference>
<proteinExistence type="predicted"/>
<sequence length="261" mass="28823">MRQYEVKSTVWSNPRLWAVSLGETLAWAGLFYLFPASLIRWKLHFDWSISELSGALMIALIVSGITGIGSGKLIDKGLGRALMSGGVVLGGVCLLFIPMVSSLEEFYILWAVVGIAMGACLYDPCFAILTRHYSSEAKEPIVMVTLFAGFSITFSFILSALISSVFNWETSFYVFGVLLCFLAAPLFWIGIPVDTKIKPLAARIFSESKSLVSFFRELIMKPIFWGLSILFTTFALNHIMLISQILPLFENKGVSSTSAVL</sequence>
<organism evidence="2">
    <name type="scientific">marine metagenome</name>
    <dbReference type="NCBI Taxonomy" id="408172"/>
    <lineage>
        <taxon>unclassified sequences</taxon>
        <taxon>metagenomes</taxon>
        <taxon>ecological metagenomes</taxon>
    </lineage>
</organism>